<dbReference type="EnsemblMetazoa" id="AAEL021135-RA">
    <property type="protein sequence ID" value="AAEL021135-PA"/>
    <property type="gene ID" value="AAEL021135"/>
</dbReference>
<reference evidence="2 3" key="1">
    <citation type="submission" date="2017-06" db="EMBL/GenBank/DDBJ databases">
        <title>Aedes aegypti genome working group (AGWG) sequencing and assembly.</title>
        <authorList>
            <consortium name="Aedes aegypti Genome Working Group (AGWG)"/>
            <person name="Matthews B.J."/>
        </authorList>
    </citation>
    <scope>NUCLEOTIDE SEQUENCE [LARGE SCALE GENOMIC DNA]</scope>
    <source>
        <strain evidence="2 3">LVP_AGWG</strain>
    </source>
</reference>
<feature type="compositionally biased region" description="Polar residues" evidence="1">
    <location>
        <begin position="34"/>
        <end position="52"/>
    </location>
</feature>
<feature type="compositionally biased region" description="Polar residues" evidence="1">
    <location>
        <begin position="60"/>
        <end position="78"/>
    </location>
</feature>
<feature type="region of interest" description="Disordered" evidence="1">
    <location>
        <begin position="29"/>
        <end position="90"/>
    </location>
</feature>
<feature type="region of interest" description="Disordered" evidence="1">
    <location>
        <begin position="262"/>
        <end position="283"/>
    </location>
</feature>
<reference evidence="2" key="2">
    <citation type="submission" date="2020-05" db="UniProtKB">
        <authorList>
            <consortium name="EnsemblMetazoa"/>
        </authorList>
    </citation>
    <scope>IDENTIFICATION</scope>
    <source>
        <strain evidence="2">LVP_AGWG</strain>
    </source>
</reference>
<dbReference type="AlphaFoldDB" id="A0A6I8U262"/>
<evidence type="ECO:0000313" key="2">
    <source>
        <dbReference type="EnsemblMetazoa" id="AAEL021135-PA"/>
    </source>
</evidence>
<dbReference type="InParanoid" id="A0A6I8U262"/>
<evidence type="ECO:0000256" key="1">
    <source>
        <dbReference type="SAM" id="MobiDB-lite"/>
    </source>
</evidence>
<protein>
    <submittedName>
        <fullName evidence="2">Uncharacterized protein</fullName>
    </submittedName>
</protein>
<dbReference type="Proteomes" id="UP000008820">
    <property type="component" value="Chromosome 1"/>
</dbReference>
<sequence>MTNKSWKSFDLLLTTPSPARLKLNTSFHRGGPTVHSSSSRHTISQLKTNTSPFDERRSTTLRTGQTYASASEYSQIEDVSSGDEKNETPTATSVTISASSVDCSALDSKDVTIFGKSRADSDIEDISEPEAHTKDTPLEILETSSDDSDCEAIHCKRNKRLKLDYVNRKSPGCGRRITDDILMIENATERTINAEQSSTWTKSIIENNSPKSIKRTPKRSSIWKRLDESFKDIHPVDATKSPPNRKWKTLEDTFRENPPAEIEADLTPDNVPPSRTKETSIEQVSDTSFYDPTSLNQWPSRIKYRKDCPVSRFNQILQENSSMQAFWLHERQMNLLPAKAKPVQIETIARIFGRIAISYYEPDRNDPDSKIEHILYVDPSEKQLKTLRKGSRIEVEYDLAPHQLSRSRIVHLGVSKIKAVD</sequence>
<organism evidence="2 3">
    <name type="scientific">Aedes aegypti</name>
    <name type="common">Yellowfever mosquito</name>
    <name type="synonym">Culex aegypti</name>
    <dbReference type="NCBI Taxonomy" id="7159"/>
    <lineage>
        <taxon>Eukaryota</taxon>
        <taxon>Metazoa</taxon>
        <taxon>Ecdysozoa</taxon>
        <taxon>Arthropoda</taxon>
        <taxon>Hexapoda</taxon>
        <taxon>Insecta</taxon>
        <taxon>Pterygota</taxon>
        <taxon>Neoptera</taxon>
        <taxon>Endopterygota</taxon>
        <taxon>Diptera</taxon>
        <taxon>Nematocera</taxon>
        <taxon>Culicoidea</taxon>
        <taxon>Culicidae</taxon>
        <taxon>Culicinae</taxon>
        <taxon>Aedini</taxon>
        <taxon>Aedes</taxon>
        <taxon>Stegomyia</taxon>
    </lineage>
</organism>
<proteinExistence type="predicted"/>
<gene>
    <name evidence="2" type="primary">110681316</name>
</gene>
<accession>A0A6I8U262</accession>
<dbReference type="OrthoDB" id="7740847at2759"/>
<name>A0A6I8U262_AEDAE</name>
<keyword evidence="3" id="KW-1185">Reference proteome</keyword>
<evidence type="ECO:0000313" key="3">
    <source>
        <dbReference type="Proteomes" id="UP000008820"/>
    </source>
</evidence>